<dbReference type="CDD" id="cd09204">
    <property type="entry name" value="PLDc_N_DEXD_b2"/>
    <property type="match status" value="1"/>
</dbReference>
<comment type="caution">
    <text evidence="3">The sequence shown here is derived from an EMBL/GenBank/DDBJ whole genome shotgun (WGS) entry which is preliminary data.</text>
</comment>
<dbReference type="InterPro" id="IPR021835">
    <property type="entry name" value="DUF3427"/>
</dbReference>
<organism evidence="3 4">
    <name type="scientific">Flaviaesturariibacter aridisoli</name>
    <dbReference type="NCBI Taxonomy" id="2545761"/>
    <lineage>
        <taxon>Bacteria</taxon>
        <taxon>Pseudomonadati</taxon>
        <taxon>Bacteroidota</taxon>
        <taxon>Chitinophagia</taxon>
        <taxon>Chitinophagales</taxon>
        <taxon>Chitinophagaceae</taxon>
        <taxon>Flaviaestuariibacter</taxon>
    </lineage>
</organism>
<dbReference type="GO" id="GO:0005524">
    <property type="term" value="F:ATP binding"/>
    <property type="evidence" value="ECO:0007669"/>
    <property type="project" value="InterPro"/>
</dbReference>
<dbReference type="AlphaFoldDB" id="A0A4R4E1A0"/>
<feature type="domain" description="Helicase ATP-binding" evidence="1">
    <location>
        <begin position="229"/>
        <end position="380"/>
    </location>
</feature>
<gene>
    <name evidence="3" type="ORF">E0486_09725</name>
</gene>
<dbReference type="InterPro" id="IPR014001">
    <property type="entry name" value="Helicase_ATP-bd"/>
</dbReference>
<dbReference type="InterPro" id="IPR058403">
    <property type="entry name" value="DUF8090"/>
</dbReference>
<dbReference type="PANTHER" id="PTHR47396">
    <property type="entry name" value="TYPE I RESTRICTION ENZYME ECOKI R PROTEIN"/>
    <property type="match status" value="1"/>
</dbReference>
<dbReference type="SMART" id="SM00490">
    <property type="entry name" value="HELICc"/>
    <property type="match status" value="1"/>
</dbReference>
<dbReference type="EMBL" id="SKFH01000012">
    <property type="protein sequence ID" value="TCZ71828.1"/>
    <property type="molecule type" value="Genomic_DNA"/>
</dbReference>
<dbReference type="Pfam" id="PF04851">
    <property type="entry name" value="ResIII"/>
    <property type="match status" value="1"/>
</dbReference>
<dbReference type="InterPro" id="IPR025202">
    <property type="entry name" value="PLD-like_dom"/>
</dbReference>
<evidence type="ECO:0000313" key="4">
    <source>
        <dbReference type="Proteomes" id="UP000295164"/>
    </source>
</evidence>
<dbReference type="InterPro" id="IPR027417">
    <property type="entry name" value="P-loop_NTPase"/>
</dbReference>
<accession>A0A4R4E1A0</accession>
<dbReference type="PROSITE" id="PS51194">
    <property type="entry name" value="HELICASE_CTER"/>
    <property type="match status" value="1"/>
</dbReference>
<dbReference type="InterPro" id="IPR001650">
    <property type="entry name" value="Helicase_C-like"/>
</dbReference>
<proteinExistence type="predicted"/>
<keyword evidence="4" id="KW-1185">Reference proteome</keyword>
<dbReference type="GO" id="GO:0016787">
    <property type="term" value="F:hydrolase activity"/>
    <property type="evidence" value="ECO:0007669"/>
    <property type="project" value="InterPro"/>
</dbReference>
<dbReference type="GO" id="GO:0005829">
    <property type="term" value="C:cytosol"/>
    <property type="evidence" value="ECO:0007669"/>
    <property type="project" value="TreeGrafter"/>
</dbReference>
<dbReference type="PANTHER" id="PTHR47396:SF1">
    <property type="entry name" value="ATP-DEPENDENT HELICASE IRC3-RELATED"/>
    <property type="match status" value="1"/>
</dbReference>
<sequence>MKDFQKELHLSLQTGFIDRSLPSLKNYQPQLLYNSKEEGVKILATLHHELRRCDEFWFSVAFVTKDGVATVLELLKELEFRKVRGQVLVSQYLNFTQPEALKALLQFKNIELRIVQLGGFHAKGYIFRSGSEFSLIIGSSNLTASALCVNKEWNLKVSASFESSIVTSTFAEFNREFSRAAIVDQQFIDSYTSVYQEYRKVLQAQVAEMMPDRILPNKMQVEALKNLEDLRARGASKALLISATGTGKTYLSAFDVRAFQPRKVLFIVHRENIARASLRSYQRILGPHNTMGLFTGGKKEVDCDFLFCTVQTLSLDKNLELFSKEEFDYIVIDETHRSGAQSYQKILNYFRPVFLLGMTATPERTDGLDIFRQFDYNIAYEIRLQKALEEDILCNFHYFGVADIFVDGDKKDDRAVFNKLVADNRVEHIIEKARFYGCDNGIVRGLIFCSSVEESRELAQKLGVRGIKAIALTGESSENERELAIRRLESDGSDKIDYILTRDIFNEGVDIPKVNQVILLRPTESAIVFVQQLGRGLRKADDKEYLTVIDFIGNYRNNYLVPVALFGDTSYNKDRLRKLLASGSGLIPGASTVNFDAVAKRRIYEAINSANMSLSRDLDRDFDLLKYQLGRVPKMMDFIEHESRDPYLYVKSAGSYYNYLLRKEKIDSTIDSVGINVLEAFSKSVANGKRAEDVALLKKLLDKPTVSRAEIIDAIQKAYGYTPSSDTLTSCGWSINLEFIKKKVDLIIDDGVQFSRTRLFDSLLEQEPFFESLADLLRASEAVFNKHFKKGKFDNGFIFYEKYSREDALRILNWQENPVAQNVGGYITHSSQSCFVVFVTYKKSLEEGTLIDYEDRFLNRELFEMISKNNRSLKSPEMVLLRNAVDLRIPFFIKKSDDEGTGFYYLGNMRPSKTNGAFEEDLRGKNKDIKVVKVRFQLDVAVPEELYEYLVDQVI</sequence>
<dbReference type="SUPFAM" id="SSF56024">
    <property type="entry name" value="Phospholipase D/nuclease"/>
    <property type="match status" value="1"/>
</dbReference>
<dbReference type="InterPro" id="IPR006935">
    <property type="entry name" value="Helicase/UvrB_N"/>
</dbReference>
<name>A0A4R4E1A0_9BACT</name>
<evidence type="ECO:0000259" key="2">
    <source>
        <dbReference type="PROSITE" id="PS51194"/>
    </source>
</evidence>
<dbReference type="PROSITE" id="PS51192">
    <property type="entry name" value="HELICASE_ATP_BIND_1"/>
    <property type="match status" value="1"/>
</dbReference>
<dbReference type="Proteomes" id="UP000295164">
    <property type="component" value="Unassembled WGS sequence"/>
</dbReference>
<dbReference type="SUPFAM" id="SSF52540">
    <property type="entry name" value="P-loop containing nucleoside triphosphate hydrolases"/>
    <property type="match status" value="1"/>
</dbReference>
<dbReference type="Pfam" id="PF13091">
    <property type="entry name" value="PLDc_2"/>
    <property type="match status" value="1"/>
</dbReference>
<reference evidence="3 4" key="1">
    <citation type="submission" date="2019-03" db="EMBL/GenBank/DDBJ databases">
        <authorList>
            <person name="Kim M.K.M."/>
        </authorList>
    </citation>
    <scope>NUCLEOTIDE SEQUENCE [LARGE SCALE GENOMIC DNA]</scope>
    <source>
        <strain evidence="3 4">17J68-15</strain>
    </source>
</reference>
<protein>
    <submittedName>
        <fullName evidence="3">DUF3427 domain-containing protein</fullName>
    </submittedName>
</protein>
<dbReference type="GO" id="GO:0003677">
    <property type="term" value="F:DNA binding"/>
    <property type="evidence" value="ECO:0007669"/>
    <property type="project" value="InterPro"/>
</dbReference>
<feature type="domain" description="Helicase C-terminal" evidence="2">
    <location>
        <begin position="425"/>
        <end position="615"/>
    </location>
</feature>
<dbReference type="Gene3D" id="3.40.50.300">
    <property type="entry name" value="P-loop containing nucleotide triphosphate hydrolases"/>
    <property type="match status" value="2"/>
</dbReference>
<dbReference type="CDD" id="cd18032">
    <property type="entry name" value="DEXHc_RE_I_III_res"/>
    <property type="match status" value="1"/>
</dbReference>
<evidence type="ECO:0000259" key="1">
    <source>
        <dbReference type="PROSITE" id="PS51192"/>
    </source>
</evidence>
<dbReference type="SMART" id="SM00487">
    <property type="entry name" value="DEXDc"/>
    <property type="match status" value="1"/>
</dbReference>
<dbReference type="Gene3D" id="3.30.870.10">
    <property type="entry name" value="Endonuclease Chain A"/>
    <property type="match status" value="1"/>
</dbReference>
<dbReference type="OrthoDB" id="9759819at2"/>
<dbReference type="Pfam" id="PF11907">
    <property type="entry name" value="DUF3427"/>
    <property type="match status" value="1"/>
</dbReference>
<evidence type="ECO:0000313" key="3">
    <source>
        <dbReference type="EMBL" id="TCZ71828.1"/>
    </source>
</evidence>
<dbReference type="Pfam" id="PF00271">
    <property type="entry name" value="Helicase_C"/>
    <property type="match status" value="1"/>
</dbReference>
<dbReference type="CDD" id="cd18799">
    <property type="entry name" value="SF2_C_EcoAI-like"/>
    <property type="match status" value="1"/>
</dbReference>
<dbReference type="Pfam" id="PF26350">
    <property type="entry name" value="DUF8090"/>
    <property type="match status" value="1"/>
</dbReference>
<dbReference type="InterPro" id="IPR050742">
    <property type="entry name" value="Helicase_Restrict-Modif_Enz"/>
</dbReference>